<reference evidence="15" key="1">
    <citation type="submission" date="2016-06" db="UniProtKB">
        <authorList>
            <consortium name="WormBaseParasite"/>
        </authorList>
    </citation>
    <scope>IDENTIFICATION</scope>
</reference>
<evidence type="ECO:0000256" key="11">
    <source>
        <dbReference type="ARBA" id="ARBA00026071"/>
    </source>
</evidence>
<dbReference type="PRINTS" id="PR00141">
    <property type="entry name" value="PROTEASOME"/>
</dbReference>
<dbReference type="InterPro" id="IPR023333">
    <property type="entry name" value="Proteasome_suB-type"/>
</dbReference>
<dbReference type="Proteomes" id="UP000270296">
    <property type="component" value="Unassembled WGS sequence"/>
</dbReference>
<dbReference type="PANTHER" id="PTHR32194:SF0">
    <property type="entry name" value="ATP-DEPENDENT PROTEASE SUBUNIT HSLV"/>
    <property type="match status" value="1"/>
</dbReference>
<accession>A0A183J058</accession>
<evidence type="ECO:0000313" key="13">
    <source>
        <dbReference type="EMBL" id="VDP22158.1"/>
    </source>
</evidence>
<keyword evidence="9" id="KW-0865">Zymogen</keyword>
<dbReference type="PROSITE" id="PS51476">
    <property type="entry name" value="PROTEASOME_BETA_2"/>
    <property type="match status" value="1"/>
</dbReference>
<evidence type="ECO:0000256" key="5">
    <source>
        <dbReference type="ARBA" id="ARBA00022670"/>
    </source>
</evidence>
<dbReference type="InterPro" id="IPR029055">
    <property type="entry name" value="Ntn_hydrolases_N"/>
</dbReference>
<dbReference type="GO" id="GO:0005737">
    <property type="term" value="C:cytoplasm"/>
    <property type="evidence" value="ECO:0007669"/>
    <property type="project" value="TreeGrafter"/>
</dbReference>
<evidence type="ECO:0000256" key="2">
    <source>
        <dbReference type="ARBA" id="ARBA00004123"/>
    </source>
</evidence>
<keyword evidence="4" id="KW-0963">Cytoplasm</keyword>
<dbReference type="GO" id="GO:0019774">
    <property type="term" value="C:proteasome core complex, beta-subunit complex"/>
    <property type="evidence" value="ECO:0007669"/>
    <property type="project" value="UniProtKB-ARBA"/>
</dbReference>
<evidence type="ECO:0000313" key="14">
    <source>
        <dbReference type="Proteomes" id="UP000270296"/>
    </source>
</evidence>
<protein>
    <recommendedName>
        <fullName evidence="3">proteasome endopeptidase complex</fullName>
        <ecNumber evidence="3">3.4.25.1</ecNumber>
    </recommendedName>
</protein>
<reference evidence="13 14" key="2">
    <citation type="submission" date="2018-11" db="EMBL/GenBank/DDBJ databases">
        <authorList>
            <consortium name="Pathogen Informatics"/>
        </authorList>
    </citation>
    <scope>NUCLEOTIDE SEQUENCE [LARGE SCALE GENOMIC DNA]</scope>
</reference>
<dbReference type="CDD" id="cd03762">
    <property type="entry name" value="proteasome_beta_type_6"/>
    <property type="match status" value="1"/>
</dbReference>
<evidence type="ECO:0000256" key="6">
    <source>
        <dbReference type="ARBA" id="ARBA00022698"/>
    </source>
</evidence>
<comment type="subunit">
    <text evidence="11">The 26S proteasome consists of a 20S proteasome core and two 19S regulatory subunits. The 20S proteasome core is composed of 28 subunits that are arranged in four stacked rings, resulting in a barrel-shaped structure. The two end rings are each formed by seven alpha subunits, and the two central rings are each formed by seven beta subunits. The catalytic chamber with the active sites is on the inside of the barrel.</text>
</comment>
<dbReference type="InterPro" id="IPR001353">
    <property type="entry name" value="Proteasome_sua/b"/>
</dbReference>
<feature type="active site" description="Nucleophile" evidence="12">
    <location>
        <position position="26"/>
    </location>
</feature>
<organism evidence="15">
    <name type="scientific">Soboliphyme baturini</name>
    <dbReference type="NCBI Taxonomy" id="241478"/>
    <lineage>
        <taxon>Eukaryota</taxon>
        <taxon>Metazoa</taxon>
        <taxon>Ecdysozoa</taxon>
        <taxon>Nematoda</taxon>
        <taxon>Enoplea</taxon>
        <taxon>Dorylaimia</taxon>
        <taxon>Dioctophymatida</taxon>
        <taxon>Dioctophymatoidea</taxon>
        <taxon>Soboliphymatidae</taxon>
        <taxon>Soboliphyme</taxon>
    </lineage>
</organism>
<keyword evidence="7" id="KW-0378">Hydrolase</keyword>
<keyword evidence="8" id="KW-0647">Proteasome</keyword>
<evidence type="ECO:0000256" key="1">
    <source>
        <dbReference type="ARBA" id="ARBA00001198"/>
    </source>
</evidence>
<dbReference type="FunFam" id="3.60.20.10:FF:000010">
    <property type="entry name" value="Proteasome subunit beta type-1"/>
    <property type="match status" value="1"/>
</dbReference>
<dbReference type="InterPro" id="IPR000243">
    <property type="entry name" value="Pept_T1A_subB"/>
</dbReference>
<dbReference type="GO" id="GO:0005634">
    <property type="term" value="C:nucleus"/>
    <property type="evidence" value="ECO:0007669"/>
    <property type="project" value="UniProtKB-SubCell"/>
</dbReference>
<dbReference type="OrthoDB" id="7854943at2759"/>
<evidence type="ECO:0000256" key="10">
    <source>
        <dbReference type="ARBA" id="ARBA00023242"/>
    </source>
</evidence>
<dbReference type="EMBL" id="UZAM01012502">
    <property type="protein sequence ID" value="VDP22158.1"/>
    <property type="molecule type" value="Genomic_DNA"/>
</dbReference>
<dbReference type="GO" id="GO:0004298">
    <property type="term" value="F:threonine-type endopeptidase activity"/>
    <property type="evidence" value="ECO:0007669"/>
    <property type="project" value="UniProtKB-KW"/>
</dbReference>
<keyword evidence="5" id="KW-0645">Protease</keyword>
<sequence length="224" mass="24425">MMSRMNCGYIDDTQMHMPYGKLSDGTTLVAAEFQDGVVIGTDSRTSMGSLIVGRVTDKITEITPFICCLRSGSAADTQAVTDIVKYMLEVYEMEHNCVAPVFIAAQMFRDMCYRYREQLSAGILVCGWDQTKGGQVYSVPLGGMIVRQSMGCGGSGSTYIYGYLDSTYKAGMTEDECVEFVKKGVALAMSRDGSSGGCIRLGVISKRGLERKIFTGDDIPKFTL</sequence>
<dbReference type="GO" id="GO:0051603">
    <property type="term" value="P:proteolysis involved in protein catabolic process"/>
    <property type="evidence" value="ECO:0007669"/>
    <property type="project" value="InterPro"/>
</dbReference>
<evidence type="ECO:0000256" key="4">
    <source>
        <dbReference type="ARBA" id="ARBA00022490"/>
    </source>
</evidence>
<dbReference type="PANTHER" id="PTHR32194">
    <property type="entry name" value="METALLOPROTEASE TLDD"/>
    <property type="match status" value="1"/>
</dbReference>
<evidence type="ECO:0000256" key="12">
    <source>
        <dbReference type="PIRSR" id="PIRSR600243-1"/>
    </source>
</evidence>
<evidence type="ECO:0000256" key="9">
    <source>
        <dbReference type="ARBA" id="ARBA00023145"/>
    </source>
</evidence>
<dbReference type="Gene3D" id="3.60.20.10">
    <property type="entry name" value="Glutamine Phosphoribosylpyrophosphate, subunit 1, domain 1"/>
    <property type="match status" value="1"/>
</dbReference>
<dbReference type="WBParaSite" id="SBAD_0000958701-mRNA-1">
    <property type="protein sequence ID" value="SBAD_0000958701-mRNA-1"/>
    <property type="gene ID" value="SBAD_0000958701"/>
</dbReference>
<evidence type="ECO:0000256" key="8">
    <source>
        <dbReference type="ARBA" id="ARBA00022942"/>
    </source>
</evidence>
<evidence type="ECO:0000256" key="7">
    <source>
        <dbReference type="ARBA" id="ARBA00022801"/>
    </source>
</evidence>
<gene>
    <name evidence="13" type="ORF">SBAD_LOCUS9258</name>
</gene>
<dbReference type="AlphaFoldDB" id="A0A183J058"/>
<dbReference type="EC" id="3.4.25.1" evidence="3"/>
<comment type="subcellular location">
    <subcellularLocation>
        <location evidence="2">Nucleus</location>
    </subcellularLocation>
</comment>
<comment type="catalytic activity">
    <reaction evidence="1">
        <text>Cleavage of peptide bonds with very broad specificity.</text>
        <dbReference type="EC" id="3.4.25.1"/>
    </reaction>
</comment>
<evidence type="ECO:0000256" key="3">
    <source>
        <dbReference type="ARBA" id="ARBA00012039"/>
    </source>
</evidence>
<name>A0A183J058_9BILA</name>
<evidence type="ECO:0000313" key="15">
    <source>
        <dbReference type="WBParaSite" id="SBAD_0000958701-mRNA-1"/>
    </source>
</evidence>
<dbReference type="Pfam" id="PF00227">
    <property type="entry name" value="Proteasome"/>
    <property type="match status" value="1"/>
</dbReference>
<keyword evidence="10" id="KW-0539">Nucleus</keyword>
<dbReference type="SUPFAM" id="SSF56235">
    <property type="entry name" value="N-terminal nucleophile aminohydrolases (Ntn hydrolases)"/>
    <property type="match status" value="1"/>
</dbReference>
<keyword evidence="6" id="KW-0888">Threonine protease</keyword>
<keyword evidence="14" id="KW-1185">Reference proteome</keyword>
<proteinExistence type="predicted"/>